<evidence type="ECO:0000256" key="5">
    <source>
        <dbReference type="ARBA" id="ARBA00022729"/>
    </source>
</evidence>
<feature type="chain" id="PRO_5044524900" description="S-protein homolog" evidence="6">
    <location>
        <begin position="24"/>
        <end position="146"/>
    </location>
</feature>
<keyword evidence="8" id="KW-1185">Reference proteome</keyword>
<dbReference type="EMBL" id="JBJUIK010000007">
    <property type="protein sequence ID" value="KAL3523353.1"/>
    <property type="molecule type" value="Genomic_DNA"/>
</dbReference>
<comment type="similarity">
    <text evidence="2 6">Belongs to the plant self-incompatibility (S1) protein family.</text>
</comment>
<sequence length="146" mass="17058">MSFTKTSIFLVSLLVLSFYFAQATNYNDSWGESYDEYVVNDLNDYQNILRIHIFSGDDDLGYHDLKPYQGYHWKFRMKFPGITKFFGRFLWAGRDKGFTVFDSKISNDHCGETGICYWVVKPDGFYIANKMKPSPGDLVKKHGWET</sequence>
<evidence type="ECO:0000256" key="4">
    <source>
        <dbReference type="ARBA" id="ARBA00022525"/>
    </source>
</evidence>
<evidence type="ECO:0000256" key="6">
    <source>
        <dbReference type="RuleBase" id="RU367044"/>
    </source>
</evidence>
<gene>
    <name evidence="7" type="ORF">ACH5RR_016187</name>
</gene>
<accession>A0ABD3A0S4</accession>
<organism evidence="7 8">
    <name type="scientific">Cinchona calisaya</name>
    <dbReference type="NCBI Taxonomy" id="153742"/>
    <lineage>
        <taxon>Eukaryota</taxon>
        <taxon>Viridiplantae</taxon>
        <taxon>Streptophyta</taxon>
        <taxon>Embryophyta</taxon>
        <taxon>Tracheophyta</taxon>
        <taxon>Spermatophyta</taxon>
        <taxon>Magnoliopsida</taxon>
        <taxon>eudicotyledons</taxon>
        <taxon>Gunneridae</taxon>
        <taxon>Pentapetalae</taxon>
        <taxon>asterids</taxon>
        <taxon>lamiids</taxon>
        <taxon>Gentianales</taxon>
        <taxon>Rubiaceae</taxon>
        <taxon>Cinchonoideae</taxon>
        <taxon>Cinchoneae</taxon>
        <taxon>Cinchona</taxon>
    </lineage>
</organism>
<dbReference type="InterPro" id="IPR010264">
    <property type="entry name" value="Self-incomp_S1"/>
</dbReference>
<evidence type="ECO:0000256" key="2">
    <source>
        <dbReference type="ARBA" id="ARBA00005581"/>
    </source>
</evidence>
<comment type="caution">
    <text evidence="7">The sequence shown here is derived from an EMBL/GenBank/DDBJ whole genome shotgun (WGS) entry which is preliminary data.</text>
</comment>
<keyword evidence="3 6" id="KW-0713">Self-incompatibility</keyword>
<dbReference type="AlphaFoldDB" id="A0ABD3A0S4"/>
<dbReference type="Proteomes" id="UP001630127">
    <property type="component" value="Unassembled WGS sequence"/>
</dbReference>
<keyword evidence="4 6" id="KW-0964">Secreted</keyword>
<dbReference type="GO" id="GO:0060320">
    <property type="term" value="P:rejection of self pollen"/>
    <property type="evidence" value="ECO:0007669"/>
    <property type="project" value="UniProtKB-KW"/>
</dbReference>
<proteinExistence type="inferred from homology"/>
<dbReference type="Pfam" id="PF05938">
    <property type="entry name" value="Self-incomp_S1"/>
    <property type="match status" value="1"/>
</dbReference>
<evidence type="ECO:0000313" key="7">
    <source>
        <dbReference type="EMBL" id="KAL3523353.1"/>
    </source>
</evidence>
<evidence type="ECO:0000256" key="3">
    <source>
        <dbReference type="ARBA" id="ARBA00022471"/>
    </source>
</evidence>
<name>A0ABD3A0S4_9GENT</name>
<protein>
    <recommendedName>
        <fullName evidence="6">S-protein homolog</fullName>
    </recommendedName>
</protein>
<dbReference type="PANTHER" id="PTHR31232">
    <property type="match status" value="1"/>
</dbReference>
<keyword evidence="5 6" id="KW-0732">Signal</keyword>
<comment type="subcellular location">
    <subcellularLocation>
        <location evidence="1 6">Secreted</location>
    </subcellularLocation>
</comment>
<evidence type="ECO:0000256" key="1">
    <source>
        <dbReference type="ARBA" id="ARBA00004613"/>
    </source>
</evidence>
<reference evidence="7 8" key="1">
    <citation type="submission" date="2024-11" db="EMBL/GenBank/DDBJ databases">
        <title>A near-complete genome assembly of Cinchona calisaya.</title>
        <authorList>
            <person name="Lian D.C."/>
            <person name="Zhao X.W."/>
            <person name="Wei L."/>
        </authorList>
    </citation>
    <scope>NUCLEOTIDE SEQUENCE [LARGE SCALE GENOMIC DNA]</scope>
    <source>
        <tissue evidence="7">Nenye</tissue>
    </source>
</reference>
<dbReference type="PANTHER" id="PTHR31232:SF61">
    <property type="entry name" value="S-PROTEIN HOMOLOG"/>
    <property type="match status" value="1"/>
</dbReference>
<feature type="signal peptide" evidence="6">
    <location>
        <begin position="1"/>
        <end position="23"/>
    </location>
</feature>
<evidence type="ECO:0000313" key="8">
    <source>
        <dbReference type="Proteomes" id="UP001630127"/>
    </source>
</evidence>
<dbReference type="GO" id="GO:0005576">
    <property type="term" value="C:extracellular region"/>
    <property type="evidence" value="ECO:0007669"/>
    <property type="project" value="UniProtKB-SubCell"/>
</dbReference>